<gene>
    <name evidence="7" type="ORF">HKW67_16370</name>
</gene>
<evidence type="ECO:0000313" key="8">
    <source>
        <dbReference type="Proteomes" id="UP000500938"/>
    </source>
</evidence>
<sequence length="195" mass="20744">MAKSPVVKSAKRVTRTFKQQVTTLSATVGATWTAFVVNGIAGGALMQYGVIPRTLTGLRGILFAPFLHANMQHLIANTIPFLAMGWLVMLRDARHFLPVTLFAMLGSGLMAWLLGAPGSVHIGASGVVFGYFGFLLLGGWYARSFMSITLSILVAVLWGGLVLGIAPGQVGISWQSHLGGFIAGVLAARRYRGAR</sequence>
<evidence type="ECO:0000313" key="7">
    <source>
        <dbReference type="EMBL" id="QJR36981.1"/>
    </source>
</evidence>
<dbReference type="PANTHER" id="PTHR43066:SF11">
    <property type="entry name" value="PEPTIDASE S54 RHOMBOID DOMAIN-CONTAINING PROTEIN"/>
    <property type="match status" value="1"/>
</dbReference>
<dbReference type="InterPro" id="IPR035952">
    <property type="entry name" value="Rhomboid-like_sf"/>
</dbReference>
<dbReference type="GO" id="GO:0016020">
    <property type="term" value="C:membrane"/>
    <property type="evidence" value="ECO:0007669"/>
    <property type="project" value="UniProtKB-SubCell"/>
</dbReference>
<dbReference type="InterPro" id="IPR022764">
    <property type="entry name" value="Peptidase_S54_rhomboid_dom"/>
</dbReference>
<dbReference type="Gene3D" id="1.20.1540.10">
    <property type="entry name" value="Rhomboid-like"/>
    <property type="match status" value="1"/>
</dbReference>
<reference evidence="7 8" key="1">
    <citation type="submission" date="2020-05" db="EMBL/GenBank/DDBJ databases">
        <title>Complete genome sequence of Gemmatimonas greenlandica TET16.</title>
        <authorList>
            <person name="Zeng Y."/>
        </authorList>
    </citation>
    <scope>NUCLEOTIDE SEQUENCE [LARGE SCALE GENOMIC DNA]</scope>
    <source>
        <strain evidence="7 8">TET16</strain>
    </source>
</reference>
<feature type="transmembrane region" description="Helical" evidence="5">
    <location>
        <begin position="120"/>
        <end position="141"/>
    </location>
</feature>
<keyword evidence="7" id="KW-0645">Protease</keyword>
<evidence type="ECO:0000256" key="2">
    <source>
        <dbReference type="ARBA" id="ARBA00022692"/>
    </source>
</evidence>
<keyword evidence="8" id="KW-1185">Reference proteome</keyword>
<organism evidence="7 8">
    <name type="scientific">Gemmatimonas groenlandica</name>
    <dbReference type="NCBI Taxonomy" id="2732249"/>
    <lineage>
        <taxon>Bacteria</taxon>
        <taxon>Pseudomonadati</taxon>
        <taxon>Gemmatimonadota</taxon>
        <taxon>Gemmatimonadia</taxon>
        <taxon>Gemmatimonadales</taxon>
        <taxon>Gemmatimonadaceae</taxon>
        <taxon>Gemmatimonas</taxon>
    </lineage>
</organism>
<evidence type="ECO:0000256" key="3">
    <source>
        <dbReference type="ARBA" id="ARBA00022989"/>
    </source>
</evidence>
<evidence type="ECO:0000259" key="6">
    <source>
        <dbReference type="Pfam" id="PF01694"/>
    </source>
</evidence>
<dbReference type="GO" id="GO:0004252">
    <property type="term" value="F:serine-type endopeptidase activity"/>
    <property type="evidence" value="ECO:0007669"/>
    <property type="project" value="InterPro"/>
</dbReference>
<feature type="transmembrane region" description="Helical" evidence="5">
    <location>
        <begin position="71"/>
        <end position="89"/>
    </location>
</feature>
<dbReference type="AlphaFoldDB" id="A0A6M4IXQ4"/>
<keyword evidence="3 5" id="KW-1133">Transmembrane helix</keyword>
<dbReference type="Pfam" id="PF01694">
    <property type="entry name" value="Rhomboid"/>
    <property type="match status" value="1"/>
</dbReference>
<evidence type="ECO:0000256" key="4">
    <source>
        <dbReference type="ARBA" id="ARBA00023136"/>
    </source>
</evidence>
<keyword evidence="4 5" id="KW-0472">Membrane</keyword>
<evidence type="ECO:0000256" key="5">
    <source>
        <dbReference type="SAM" id="Phobius"/>
    </source>
</evidence>
<comment type="subcellular location">
    <subcellularLocation>
        <location evidence="1">Membrane</location>
        <topology evidence="1">Multi-pass membrane protein</topology>
    </subcellularLocation>
</comment>
<dbReference type="RefSeq" id="WP_171226414.1">
    <property type="nucleotide sequence ID" value="NZ_CP053085.1"/>
</dbReference>
<dbReference type="PANTHER" id="PTHR43066">
    <property type="entry name" value="RHOMBOID-RELATED PROTEIN"/>
    <property type="match status" value="1"/>
</dbReference>
<dbReference type="EMBL" id="CP053085">
    <property type="protein sequence ID" value="QJR36981.1"/>
    <property type="molecule type" value="Genomic_DNA"/>
</dbReference>
<keyword evidence="7" id="KW-0378">Hydrolase</keyword>
<feature type="transmembrane region" description="Helical" evidence="5">
    <location>
        <begin position="148"/>
        <end position="166"/>
    </location>
</feature>
<feature type="transmembrane region" description="Helical" evidence="5">
    <location>
        <begin position="96"/>
        <end position="114"/>
    </location>
</feature>
<feature type="transmembrane region" description="Helical" evidence="5">
    <location>
        <begin position="21"/>
        <end position="51"/>
    </location>
</feature>
<dbReference type="Proteomes" id="UP000500938">
    <property type="component" value="Chromosome"/>
</dbReference>
<dbReference type="KEGG" id="ggr:HKW67_16370"/>
<feature type="transmembrane region" description="Helical" evidence="5">
    <location>
        <begin position="172"/>
        <end position="191"/>
    </location>
</feature>
<dbReference type="SUPFAM" id="SSF144091">
    <property type="entry name" value="Rhomboid-like"/>
    <property type="match status" value="1"/>
</dbReference>
<keyword evidence="2 5" id="KW-0812">Transmembrane</keyword>
<feature type="domain" description="Peptidase S54 rhomboid" evidence="6">
    <location>
        <begin position="60"/>
        <end position="188"/>
    </location>
</feature>
<proteinExistence type="predicted"/>
<name>A0A6M4IXQ4_9BACT</name>
<protein>
    <submittedName>
        <fullName evidence="7">Rhomboid family intramembrane serine protease</fullName>
    </submittedName>
</protein>
<dbReference type="GO" id="GO:0006508">
    <property type="term" value="P:proteolysis"/>
    <property type="evidence" value="ECO:0007669"/>
    <property type="project" value="UniProtKB-KW"/>
</dbReference>
<evidence type="ECO:0000256" key="1">
    <source>
        <dbReference type="ARBA" id="ARBA00004141"/>
    </source>
</evidence>
<accession>A0A6M4IXQ4</accession>